<dbReference type="EC" id="1.14.11.2" evidence="4"/>
<dbReference type="GO" id="GO:0005783">
    <property type="term" value="C:endoplasmic reticulum"/>
    <property type="evidence" value="ECO:0007669"/>
    <property type="project" value="TreeGrafter"/>
</dbReference>
<dbReference type="Proteomes" id="UP001381693">
    <property type="component" value="Unassembled WGS sequence"/>
</dbReference>
<dbReference type="GO" id="GO:0046872">
    <property type="term" value="F:metal ion binding"/>
    <property type="evidence" value="ECO:0007669"/>
    <property type="project" value="UniProtKB-KW"/>
</dbReference>
<evidence type="ECO:0000256" key="2">
    <source>
        <dbReference type="ARBA" id="ARBA00022896"/>
    </source>
</evidence>
<dbReference type="AlphaFoldDB" id="A0AAN8ZWD5"/>
<dbReference type="EMBL" id="JAXCGZ010019661">
    <property type="protein sequence ID" value="KAK7065904.1"/>
    <property type="molecule type" value="Genomic_DNA"/>
</dbReference>
<evidence type="ECO:0000313" key="4">
    <source>
        <dbReference type="EMBL" id="KAK7065904.1"/>
    </source>
</evidence>
<keyword evidence="4" id="KW-0560">Oxidoreductase</keyword>
<evidence type="ECO:0000256" key="1">
    <source>
        <dbReference type="ARBA" id="ARBA00022723"/>
    </source>
</evidence>
<organism evidence="4 5">
    <name type="scientific">Halocaridina rubra</name>
    <name type="common">Hawaiian red shrimp</name>
    <dbReference type="NCBI Taxonomy" id="373956"/>
    <lineage>
        <taxon>Eukaryota</taxon>
        <taxon>Metazoa</taxon>
        <taxon>Ecdysozoa</taxon>
        <taxon>Arthropoda</taxon>
        <taxon>Crustacea</taxon>
        <taxon>Multicrustacea</taxon>
        <taxon>Malacostraca</taxon>
        <taxon>Eumalacostraca</taxon>
        <taxon>Eucarida</taxon>
        <taxon>Decapoda</taxon>
        <taxon>Pleocyemata</taxon>
        <taxon>Caridea</taxon>
        <taxon>Atyoidea</taxon>
        <taxon>Atyidae</taxon>
        <taxon>Halocaridina</taxon>
    </lineage>
</organism>
<evidence type="ECO:0000313" key="5">
    <source>
        <dbReference type="Proteomes" id="UP001381693"/>
    </source>
</evidence>
<dbReference type="PANTHER" id="PTHR10869">
    <property type="entry name" value="PROLYL 4-HYDROXYLASE ALPHA SUBUNIT"/>
    <property type="match status" value="1"/>
</dbReference>
<keyword evidence="3" id="KW-0408">Iron</keyword>
<evidence type="ECO:0000256" key="3">
    <source>
        <dbReference type="ARBA" id="ARBA00023004"/>
    </source>
</evidence>
<protein>
    <submittedName>
        <fullName evidence="4">Prolyl 4-hydroxylase, alpha polypeptide</fullName>
        <ecNumber evidence="4">1.14.11.2</ecNumber>
    </submittedName>
</protein>
<dbReference type="InterPro" id="IPR045054">
    <property type="entry name" value="P4HA-like"/>
</dbReference>
<keyword evidence="2" id="KW-0847">Vitamin C</keyword>
<dbReference type="GO" id="GO:0004656">
    <property type="term" value="F:procollagen-proline 4-dioxygenase activity"/>
    <property type="evidence" value="ECO:0007669"/>
    <property type="project" value="UniProtKB-EC"/>
</dbReference>
<dbReference type="PANTHER" id="PTHR10869:SF244">
    <property type="entry name" value="PROLYL 4-HYDROXYLASE SUBUNIT ALPHA-2"/>
    <property type="match status" value="1"/>
</dbReference>
<gene>
    <name evidence="4" type="primary">P4HA2_1</name>
    <name evidence="4" type="ORF">SK128_008512</name>
</gene>
<keyword evidence="5" id="KW-1185">Reference proteome</keyword>
<accession>A0AAN8ZWD5</accession>
<proteinExistence type="predicted"/>
<keyword evidence="1" id="KW-0479">Metal-binding</keyword>
<name>A0AAN8ZWD5_HALRR</name>
<dbReference type="GO" id="GO:0031418">
    <property type="term" value="F:L-ascorbic acid binding"/>
    <property type="evidence" value="ECO:0007669"/>
    <property type="project" value="UniProtKB-KW"/>
</dbReference>
<reference evidence="4 5" key="1">
    <citation type="submission" date="2023-11" db="EMBL/GenBank/DDBJ databases">
        <title>Halocaridina rubra genome assembly.</title>
        <authorList>
            <person name="Smith C."/>
        </authorList>
    </citation>
    <scope>NUCLEOTIDE SEQUENCE [LARGE SCALE GENOMIC DNA]</scope>
    <source>
        <strain evidence="4">EP-1</strain>
        <tissue evidence="4">Whole</tissue>
    </source>
</reference>
<dbReference type="Gene3D" id="2.60.120.620">
    <property type="entry name" value="q2cbj1_9rhob like domain"/>
    <property type="match status" value="1"/>
</dbReference>
<sequence length="77" mass="8226">MSNVEAGGRTVFGNAGVSVAPVKGGAAFWYNIDDQGQLDSSSLHAGCPVLLGHKWAANKWIRENANSQKRLCVKNRA</sequence>
<comment type="caution">
    <text evidence="4">The sequence shown here is derived from an EMBL/GenBank/DDBJ whole genome shotgun (WGS) entry which is preliminary data.</text>
</comment>